<evidence type="ECO:0008006" key="4">
    <source>
        <dbReference type="Google" id="ProtNLM"/>
    </source>
</evidence>
<name>A0ABW1NAG6_9ACTN</name>
<evidence type="ECO:0000313" key="3">
    <source>
        <dbReference type="Proteomes" id="UP001596137"/>
    </source>
</evidence>
<feature type="region of interest" description="Disordered" evidence="1">
    <location>
        <begin position="1"/>
        <end position="20"/>
    </location>
</feature>
<organism evidence="2 3">
    <name type="scientific">Sphaerisporangium aureirubrum</name>
    <dbReference type="NCBI Taxonomy" id="1544736"/>
    <lineage>
        <taxon>Bacteria</taxon>
        <taxon>Bacillati</taxon>
        <taxon>Actinomycetota</taxon>
        <taxon>Actinomycetes</taxon>
        <taxon>Streptosporangiales</taxon>
        <taxon>Streptosporangiaceae</taxon>
        <taxon>Sphaerisporangium</taxon>
    </lineage>
</organism>
<dbReference type="Proteomes" id="UP001596137">
    <property type="component" value="Unassembled WGS sequence"/>
</dbReference>
<dbReference type="EMBL" id="JBHSRF010000002">
    <property type="protein sequence ID" value="MFC6079985.1"/>
    <property type="molecule type" value="Genomic_DNA"/>
</dbReference>
<dbReference type="RefSeq" id="WP_380746585.1">
    <property type="nucleotide sequence ID" value="NZ_JBHSRF010000002.1"/>
</dbReference>
<keyword evidence="3" id="KW-1185">Reference proteome</keyword>
<evidence type="ECO:0000256" key="1">
    <source>
        <dbReference type="SAM" id="MobiDB-lite"/>
    </source>
</evidence>
<reference evidence="3" key="1">
    <citation type="journal article" date="2019" name="Int. J. Syst. Evol. Microbiol.">
        <title>The Global Catalogue of Microorganisms (GCM) 10K type strain sequencing project: providing services to taxonomists for standard genome sequencing and annotation.</title>
        <authorList>
            <consortium name="The Broad Institute Genomics Platform"/>
            <consortium name="The Broad Institute Genome Sequencing Center for Infectious Disease"/>
            <person name="Wu L."/>
            <person name="Ma J."/>
        </authorList>
    </citation>
    <scope>NUCLEOTIDE SEQUENCE [LARGE SCALE GENOMIC DNA]</scope>
    <source>
        <strain evidence="3">JCM 30346</strain>
    </source>
</reference>
<gene>
    <name evidence="2" type="ORF">ACFP1K_02355</name>
</gene>
<proteinExistence type="predicted"/>
<protein>
    <recommendedName>
        <fullName evidence="4">DUF2267 domain-containing protein</fullName>
    </recommendedName>
</protein>
<accession>A0ABW1NAG6</accession>
<sequence>MSTEPVAAGESGDVRSPLAWDGEPAAKLSEGDLAHAVAFLENLSTTSPGFLGRSAGPGGDPGAPEGAVREVTFAMPEALIAAVRARAGDEGVGRYVVAAVTRQVELDLRAELAALVGSELEPVSPDVFAHLDTAPGGASS</sequence>
<evidence type="ECO:0000313" key="2">
    <source>
        <dbReference type="EMBL" id="MFC6079985.1"/>
    </source>
</evidence>
<comment type="caution">
    <text evidence="2">The sequence shown here is derived from an EMBL/GenBank/DDBJ whole genome shotgun (WGS) entry which is preliminary data.</text>
</comment>